<dbReference type="InterPro" id="IPR036134">
    <property type="entry name" value="Crypto/Photolyase_FAD-like_sf"/>
</dbReference>
<dbReference type="PANTHER" id="PTHR11455:SF9">
    <property type="entry name" value="CRYPTOCHROME CIRCADIAN CLOCK 5 ISOFORM X1"/>
    <property type="match status" value="1"/>
</dbReference>
<keyword evidence="7" id="KW-1185">Reference proteome</keyword>
<dbReference type="Proteomes" id="UP000536179">
    <property type="component" value="Unassembled WGS sequence"/>
</dbReference>
<evidence type="ECO:0000256" key="1">
    <source>
        <dbReference type="ARBA" id="ARBA00001932"/>
    </source>
</evidence>
<dbReference type="GO" id="GO:0071949">
    <property type="term" value="F:FAD binding"/>
    <property type="evidence" value="ECO:0007669"/>
    <property type="project" value="TreeGrafter"/>
</dbReference>
<dbReference type="EMBL" id="JACHXU010000021">
    <property type="protein sequence ID" value="MBB3209199.1"/>
    <property type="molecule type" value="Genomic_DNA"/>
</dbReference>
<dbReference type="PANTHER" id="PTHR11455">
    <property type="entry name" value="CRYPTOCHROME"/>
    <property type="match status" value="1"/>
</dbReference>
<proteinExistence type="predicted"/>
<name>A0A7W5H895_9BACT</name>
<accession>A0A7W5H895</accession>
<sequence>MNEPNAPPVVWWLKKDFRLRDNHALSFALKTGSPVLALFVIEPQTLSAPETSAMHVAAWVEATKHLHAAIRAAGGDLLILREDVLKAFALLHSQTKFERLVSHEEIGELRTYRRDIAVGQWCRSRGVEWIELRQTGVFRRLKNRDQRSKLWKSFMEMPAVELPKASELSRLIVPEVVSRLPAVAIKRLSVKSLGLELSPAQARYRQRVSEEDAIDTLDTFLTQRGMNYSSEISSPNTAFSSGSRLSVHLAWGTISPRYVYQQVNRQMEVLKDSDDPNAGRWRRSLNAFKARMNWRDHFIQRLETEPQMEQVALNAAYDQLPKPSDPKILEAWVKGETGLPLVDACIRCAQTTGFLNFRMRCMITSVACHALRLSWRDIHVPMARWWADYEPGIHLAQLQMQAGVVGINTLRTYNPAKQIADQDPDAKFIRRWLPELKKVDVETIIDHQDNPTPLYIRPIVNWRESTTAMRADYYAIRRMPETKKLAEAVLAKHGSRKKPSKRRKAAVK</sequence>
<dbReference type="Pfam" id="PF03441">
    <property type="entry name" value="FAD_binding_7"/>
    <property type="match status" value="1"/>
</dbReference>
<dbReference type="Gene3D" id="1.10.579.10">
    <property type="entry name" value="DNA Cyclobutane Dipyrimidine Photolyase, subunit A, domain 3"/>
    <property type="match status" value="1"/>
</dbReference>
<dbReference type="SUPFAM" id="SSF52425">
    <property type="entry name" value="Cryptochrome/photolyase, N-terminal domain"/>
    <property type="match status" value="1"/>
</dbReference>
<dbReference type="EC" id="4.1.99.3" evidence="6"/>
<dbReference type="Gene3D" id="3.40.50.620">
    <property type="entry name" value="HUPs"/>
    <property type="match status" value="1"/>
</dbReference>
<evidence type="ECO:0000256" key="3">
    <source>
        <dbReference type="ARBA" id="ARBA00022827"/>
    </source>
</evidence>
<feature type="binding site" evidence="4">
    <location>
        <position position="228"/>
    </location>
    <ligand>
        <name>FAD</name>
        <dbReference type="ChEBI" id="CHEBI:57692"/>
    </ligand>
</feature>
<dbReference type="AlphaFoldDB" id="A0A7W5H895"/>
<dbReference type="GO" id="GO:0003677">
    <property type="term" value="F:DNA binding"/>
    <property type="evidence" value="ECO:0007669"/>
    <property type="project" value="TreeGrafter"/>
</dbReference>
<keyword evidence="3 4" id="KW-0274">FAD</keyword>
<dbReference type="InterPro" id="IPR002081">
    <property type="entry name" value="Cryptochrome/DNA_photolyase_1"/>
</dbReference>
<feature type="binding site" evidence="4">
    <location>
        <position position="288"/>
    </location>
    <ligand>
        <name>FAD</name>
        <dbReference type="ChEBI" id="CHEBI:57692"/>
    </ligand>
</feature>
<dbReference type="GO" id="GO:0009416">
    <property type="term" value="P:response to light stimulus"/>
    <property type="evidence" value="ECO:0007669"/>
    <property type="project" value="TreeGrafter"/>
</dbReference>
<dbReference type="InterPro" id="IPR036155">
    <property type="entry name" value="Crypto/Photolyase_N_sf"/>
</dbReference>
<dbReference type="InterPro" id="IPR006050">
    <property type="entry name" value="DNA_photolyase_N"/>
</dbReference>
<dbReference type="Pfam" id="PF00875">
    <property type="entry name" value="DNA_photolyase"/>
    <property type="match status" value="1"/>
</dbReference>
<comment type="cofactor">
    <cofactor evidence="1">
        <name>(6R)-5,10-methylene-5,6,7,8-tetrahydrofolate</name>
        <dbReference type="ChEBI" id="CHEBI:15636"/>
    </cofactor>
</comment>
<dbReference type="PROSITE" id="PS51645">
    <property type="entry name" value="PHR_CRY_ALPHA_BETA"/>
    <property type="match status" value="1"/>
</dbReference>
<feature type="domain" description="Photolyase/cryptochrome alpha/beta" evidence="5">
    <location>
        <begin position="7"/>
        <end position="137"/>
    </location>
</feature>
<reference evidence="6 7" key="1">
    <citation type="submission" date="2020-08" db="EMBL/GenBank/DDBJ databases">
        <title>Genomic Encyclopedia of Type Strains, Phase III (KMG-III): the genomes of soil and plant-associated and newly described type strains.</title>
        <authorList>
            <person name="Whitman W."/>
        </authorList>
    </citation>
    <scope>NUCLEOTIDE SEQUENCE [LARGE SCALE GENOMIC DNA]</scope>
    <source>
        <strain evidence="6 7">CECT 8075</strain>
    </source>
</reference>
<gene>
    <name evidence="6" type="ORF">FHS27_005037</name>
</gene>
<comment type="cofactor">
    <cofactor evidence="4">
        <name>FAD</name>
        <dbReference type="ChEBI" id="CHEBI:57692"/>
    </cofactor>
    <text evidence="4">Binds 1 FAD per subunit.</text>
</comment>
<dbReference type="SUPFAM" id="SSF48173">
    <property type="entry name" value="Cryptochrome/photolyase FAD-binding domain"/>
    <property type="match status" value="1"/>
</dbReference>
<dbReference type="InterPro" id="IPR005101">
    <property type="entry name" value="Cryptochr/Photolyase_FAD-bd"/>
</dbReference>
<protein>
    <submittedName>
        <fullName evidence="6">Deoxyribodipyrimidine photo-lyase</fullName>
        <ecNumber evidence="6">4.1.99.3</ecNumber>
    </submittedName>
</protein>
<evidence type="ECO:0000256" key="2">
    <source>
        <dbReference type="ARBA" id="ARBA00022630"/>
    </source>
</evidence>
<evidence type="ECO:0000256" key="4">
    <source>
        <dbReference type="PIRSR" id="PIRSR602081-1"/>
    </source>
</evidence>
<dbReference type="InterPro" id="IPR014729">
    <property type="entry name" value="Rossmann-like_a/b/a_fold"/>
</dbReference>
<evidence type="ECO:0000259" key="5">
    <source>
        <dbReference type="PROSITE" id="PS51645"/>
    </source>
</evidence>
<dbReference type="Gene3D" id="1.25.40.80">
    <property type="match status" value="1"/>
</dbReference>
<dbReference type="RefSeq" id="WP_184307615.1">
    <property type="nucleotide sequence ID" value="NZ_JACHXU010000021.1"/>
</dbReference>
<organism evidence="6 7">
    <name type="scientific">Aporhodopirellula rubra</name>
    <dbReference type="NCBI Taxonomy" id="980271"/>
    <lineage>
        <taxon>Bacteria</taxon>
        <taxon>Pseudomonadati</taxon>
        <taxon>Planctomycetota</taxon>
        <taxon>Planctomycetia</taxon>
        <taxon>Pirellulales</taxon>
        <taxon>Pirellulaceae</taxon>
        <taxon>Aporhodopirellula</taxon>
    </lineage>
</organism>
<comment type="caution">
    <text evidence="6">The sequence shown here is derived from an EMBL/GenBank/DDBJ whole genome shotgun (WGS) entry which is preliminary data.</text>
</comment>
<keyword evidence="2 4" id="KW-0285">Flavoprotein</keyword>
<evidence type="ECO:0000313" key="7">
    <source>
        <dbReference type="Proteomes" id="UP000536179"/>
    </source>
</evidence>
<dbReference type="GO" id="GO:0003904">
    <property type="term" value="F:deoxyribodipyrimidine photo-lyase activity"/>
    <property type="evidence" value="ECO:0007669"/>
    <property type="project" value="UniProtKB-EC"/>
</dbReference>
<keyword evidence="6" id="KW-0456">Lyase</keyword>
<evidence type="ECO:0000313" key="6">
    <source>
        <dbReference type="EMBL" id="MBB3209199.1"/>
    </source>
</evidence>